<sequence length="44" mass="4698">MLFLSDILPTGCMGAEMCDIQPADVVAVRVPCRSASSRWTAEAV</sequence>
<dbReference type="AlphaFoldDB" id="A0A840W6U0"/>
<dbReference type="SUPFAM" id="SSF51735">
    <property type="entry name" value="NAD(P)-binding Rossmann-fold domains"/>
    <property type="match status" value="1"/>
</dbReference>
<evidence type="ECO:0000313" key="1">
    <source>
        <dbReference type="EMBL" id="MBB5480778.1"/>
    </source>
</evidence>
<name>A0A840W6U0_9ACTN</name>
<dbReference type="Proteomes" id="UP000586947">
    <property type="component" value="Unassembled WGS sequence"/>
</dbReference>
<reference evidence="1 2" key="1">
    <citation type="submission" date="2020-08" db="EMBL/GenBank/DDBJ databases">
        <title>Sequencing the genomes of 1000 actinobacteria strains.</title>
        <authorList>
            <person name="Klenk H.-P."/>
        </authorList>
    </citation>
    <scope>NUCLEOTIDE SEQUENCE [LARGE SCALE GENOMIC DNA]</scope>
    <source>
        <strain evidence="1 2">DSM 103125</strain>
    </source>
</reference>
<proteinExistence type="predicted"/>
<keyword evidence="2" id="KW-1185">Reference proteome</keyword>
<comment type="caution">
    <text evidence="1">The sequence shown here is derived from an EMBL/GenBank/DDBJ whole genome shotgun (WGS) entry which is preliminary data.</text>
</comment>
<organism evidence="1 2">
    <name type="scientific">Micromonospora parathelypteridis</name>
    <dbReference type="NCBI Taxonomy" id="1839617"/>
    <lineage>
        <taxon>Bacteria</taxon>
        <taxon>Bacillati</taxon>
        <taxon>Actinomycetota</taxon>
        <taxon>Actinomycetes</taxon>
        <taxon>Micromonosporales</taxon>
        <taxon>Micromonosporaceae</taxon>
        <taxon>Micromonospora</taxon>
    </lineage>
</organism>
<protein>
    <submittedName>
        <fullName evidence="1">Uncharacterized protein</fullName>
    </submittedName>
</protein>
<dbReference type="EMBL" id="JACHDP010000001">
    <property type="protein sequence ID" value="MBB5480778.1"/>
    <property type="molecule type" value="Genomic_DNA"/>
</dbReference>
<gene>
    <name evidence="1" type="ORF">HNR20_005283</name>
</gene>
<evidence type="ECO:0000313" key="2">
    <source>
        <dbReference type="Proteomes" id="UP000586947"/>
    </source>
</evidence>
<dbReference type="InterPro" id="IPR036291">
    <property type="entry name" value="NAD(P)-bd_dom_sf"/>
</dbReference>
<accession>A0A840W6U0</accession>